<evidence type="ECO:0000313" key="2">
    <source>
        <dbReference type="Proteomes" id="UP000614287"/>
    </source>
</evidence>
<protein>
    <recommendedName>
        <fullName evidence="3">Lipoprotein</fullName>
    </recommendedName>
</protein>
<evidence type="ECO:0000313" key="1">
    <source>
        <dbReference type="EMBL" id="GHA70755.1"/>
    </source>
</evidence>
<reference evidence="1" key="2">
    <citation type="submission" date="2020-09" db="EMBL/GenBank/DDBJ databases">
        <authorList>
            <person name="Sun Q."/>
            <person name="Kim S."/>
        </authorList>
    </citation>
    <scope>NUCLEOTIDE SEQUENCE</scope>
    <source>
        <strain evidence="1">KCTC 32501</strain>
    </source>
</reference>
<dbReference type="EMBL" id="BMZG01000004">
    <property type="protein sequence ID" value="GHA70755.1"/>
    <property type="molecule type" value="Genomic_DNA"/>
</dbReference>
<evidence type="ECO:0008006" key="3">
    <source>
        <dbReference type="Google" id="ProtNLM"/>
    </source>
</evidence>
<sequence>MKLWMMIVGIVALTACQPKVDSKTDSKTATVVTNSNAPICEQYASFVEAYANKQADDVKATLLKRLAYDKQNWVKIGQQEADAYCKQSLERMQKMAGS</sequence>
<reference evidence="1" key="1">
    <citation type="journal article" date="2014" name="Int. J. Syst. Evol. Microbiol.">
        <title>Complete genome sequence of Corynebacterium casei LMG S-19264T (=DSM 44701T), isolated from a smear-ripened cheese.</title>
        <authorList>
            <consortium name="US DOE Joint Genome Institute (JGI-PGF)"/>
            <person name="Walter F."/>
            <person name="Albersmeier A."/>
            <person name="Kalinowski J."/>
            <person name="Ruckert C."/>
        </authorList>
    </citation>
    <scope>NUCLEOTIDE SEQUENCE</scope>
    <source>
        <strain evidence="1">KCTC 32501</strain>
    </source>
</reference>
<organism evidence="1 2">
    <name type="scientific">Formosimonas limnophila</name>
    <dbReference type="NCBI Taxonomy" id="1384487"/>
    <lineage>
        <taxon>Bacteria</taxon>
        <taxon>Pseudomonadati</taxon>
        <taxon>Pseudomonadota</taxon>
        <taxon>Betaproteobacteria</taxon>
        <taxon>Burkholderiales</taxon>
        <taxon>Burkholderiaceae</taxon>
        <taxon>Formosimonas</taxon>
    </lineage>
</organism>
<dbReference type="PROSITE" id="PS51257">
    <property type="entry name" value="PROKAR_LIPOPROTEIN"/>
    <property type="match status" value="1"/>
</dbReference>
<name>A0A8J3G0J1_9BURK</name>
<accession>A0A8J3G0J1</accession>
<dbReference type="AlphaFoldDB" id="A0A8J3G0J1"/>
<proteinExistence type="predicted"/>
<dbReference type="RefSeq" id="WP_189492375.1">
    <property type="nucleotide sequence ID" value="NZ_BMZG01000004.1"/>
</dbReference>
<dbReference type="Proteomes" id="UP000614287">
    <property type="component" value="Unassembled WGS sequence"/>
</dbReference>
<gene>
    <name evidence="1" type="ORF">GCM10009007_09480</name>
</gene>
<comment type="caution">
    <text evidence="1">The sequence shown here is derived from an EMBL/GenBank/DDBJ whole genome shotgun (WGS) entry which is preliminary data.</text>
</comment>
<keyword evidence="2" id="KW-1185">Reference proteome</keyword>